<dbReference type="OrthoDB" id="45637at2157"/>
<dbReference type="InterPro" id="IPR050534">
    <property type="entry name" value="Coronavir_polyprotein_1ab"/>
</dbReference>
<proteinExistence type="predicted"/>
<evidence type="ECO:0000313" key="5">
    <source>
        <dbReference type="EMBL" id="AEF96932.1"/>
    </source>
</evidence>
<keyword evidence="6" id="KW-1185">Reference proteome</keyword>
<evidence type="ECO:0000256" key="3">
    <source>
        <dbReference type="SAM" id="Coils"/>
    </source>
</evidence>
<keyword evidence="3" id="KW-0175">Coiled coil</keyword>
<evidence type="ECO:0000259" key="4">
    <source>
        <dbReference type="SMART" id="SM00382"/>
    </source>
</evidence>
<dbReference type="InterPro" id="IPR029493">
    <property type="entry name" value="RecD2-like_HHH"/>
</dbReference>
<dbReference type="CDD" id="cd18809">
    <property type="entry name" value="SF1_C_RecD"/>
    <property type="match status" value="1"/>
</dbReference>
<feature type="coiled-coil region" evidence="3">
    <location>
        <begin position="492"/>
        <end position="519"/>
    </location>
</feature>
<dbReference type="SMART" id="SM00382">
    <property type="entry name" value="AAA"/>
    <property type="match status" value="1"/>
</dbReference>
<dbReference type="InterPro" id="IPR003593">
    <property type="entry name" value="AAA+_ATPase"/>
</dbReference>
<dbReference type="AlphaFoldDB" id="F6BF62"/>
<dbReference type="RefSeq" id="WP_013799528.1">
    <property type="nucleotide sequence ID" value="NC_015562.1"/>
</dbReference>
<sequence>MKNLVSLVAWHDSGWNGRFCRKPEENRYCESFKYVKFNKYNSKLCLNNPSGVISTIPKGMPCHESVMFIENNNVIKEGGNRVGRIPTLLFSNVERFKEILDYVKGKYTVIHVRENPLSDNKVIIGCVKIKEIINKDEKNKNKLGFEIDFDLEDIVFTLPYQEFIEFCKDKNLDYKEFEHLVVFDVEDFSRYFRGMCNIITDKTLIEILKKAIEILEGFNKFIEEYPDFMEYLKGNKAFRPWVMKDFDKFLDRIKNVISELEGREYKYPGLPAVIYYLGDKEAYSKYFEAVESNKEEELYKELKESLEKRKENSDFKNEFKEFLLNYAVYYDLMAYDIKIIKEQIKKGFISLEEILENPYVLVEDLKEKEDFSGFSFIEVDSWEQRRVKDFDKHNPYRIRALLVEILKRLLKHGHTTVTTGEVKNIFDKIGVDISFKEFLEMIEKNEEIIKEKVVIEEKIIGNEKVKLFTLKDIKESERVIEETINKMLDKPKEELRVSKEEIEKLLRNEKKEDEDYKKAIEMQIEAVEKLLKNRVGILTGPAGTGKTTVISTLVKILKDKYGYEDIYILTPTGKSAMVIREKLKEKKINNVKVMTIHRFIAQEFSDYFNFDFFVLRDVPENAKKKVYVLILDESSMIDTKILGNLFKCVDIEKHLVFVGDINQLPPVDAGKPFHDIYRYLERVNKDAIAKLEIPLRSESKKIAEFSEIFLMDGEERKIKLEELLKEKEVLDNKEIYRIRDGEKEVITIEVVKDNLLKALEDAIEKILEENSKDNFFEFAVFDDKLEILSPTKTKGELNSYIINLYIRQDSKFVPEKYRDKMKLNLFYGNKYVADKVIQTKNKYKKGIYNGMMGYVYFYNKNYKKYAIKFYSDENERRPYVYVSDDNIEHAYAITIHKSQGSGFENIIVAIPKGLNKFVSKEMLYTAVTRAKKRLWIIVEESLENLINVYNSELRNRKTNLFDNFDIDSLIPFYEERAIETERGEKVRSEDEKKLADIFHKLGIEYEYEPISEYLKLGVLPDFKLCLGDKEILWEHYGVDSLDYRLRQREKEEIYKKEGYKIIKLGDIDNAKLDEKVVIISTPEDLNCVEEKIKILLELVEI</sequence>
<gene>
    <name evidence="5" type="ordered locus">Metig_1397</name>
</gene>
<dbReference type="STRING" id="880724.Metig_1397"/>
<evidence type="ECO:0000256" key="2">
    <source>
        <dbReference type="ARBA" id="ARBA00022840"/>
    </source>
</evidence>
<dbReference type="KEGG" id="mig:Metig_1397"/>
<keyword evidence="5" id="KW-0378">Hydrolase</keyword>
<dbReference type="Pfam" id="PF14490">
    <property type="entry name" value="HHH_RecD2"/>
    <property type="match status" value="1"/>
</dbReference>
<dbReference type="SUPFAM" id="SSF52540">
    <property type="entry name" value="P-loop containing nucleoside triphosphate hydrolases"/>
    <property type="match status" value="1"/>
</dbReference>
<dbReference type="Pfam" id="PF13538">
    <property type="entry name" value="UvrD_C_2"/>
    <property type="match status" value="1"/>
</dbReference>
<accession>F6BF62</accession>
<dbReference type="HOGENOM" id="CLU_006651_0_0_2"/>
<dbReference type="Pfam" id="PF13245">
    <property type="entry name" value="AAA_19"/>
    <property type="match status" value="1"/>
</dbReference>
<dbReference type="GO" id="GO:0008854">
    <property type="term" value="F:exodeoxyribonuclease V activity"/>
    <property type="evidence" value="ECO:0007669"/>
    <property type="project" value="UniProtKB-EC"/>
</dbReference>
<dbReference type="GO" id="GO:0003678">
    <property type="term" value="F:DNA helicase activity"/>
    <property type="evidence" value="ECO:0007669"/>
    <property type="project" value="UniProtKB-ARBA"/>
</dbReference>
<evidence type="ECO:0000313" key="6">
    <source>
        <dbReference type="Proteomes" id="UP000009227"/>
    </source>
</evidence>
<dbReference type="GeneID" id="10644270"/>
<dbReference type="PANTHER" id="PTHR43788">
    <property type="entry name" value="DNA2/NAM7 HELICASE FAMILY MEMBER"/>
    <property type="match status" value="1"/>
</dbReference>
<keyword evidence="1" id="KW-0547">Nucleotide-binding</keyword>
<evidence type="ECO:0000256" key="1">
    <source>
        <dbReference type="ARBA" id="ARBA00022741"/>
    </source>
</evidence>
<dbReference type="EMBL" id="CP002737">
    <property type="protein sequence ID" value="AEF96932.1"/>
    <property type="molecule type" value="Genomic_DNA"/>
</dbReference>
<name>F6BF62_METIK</name>
<feature type="domain" description="AAA+ ATPase" evidence="4">
    <location>
        <begin position="532"/>
        <end position="682"/>
    </location>
</feature>
<dbReference type="EC" id="3.1.11.5" evidence="5"/>
<dbReference type="Proteomes" id="UP000009227">
    <property type="component" value="Chromosome"/>
</dbReference>
<reference evidence="5 6" key="1">
    <citation type="submission" date="2011-05" db="EMBL/GenBank/DDBJ databases">
        <title>Complete sequence of Methanotorris igneus Kol 5.</title>
        <authorList>
            <consortium name="US DOE Joint Genome Institute"/>
            <person name="Lucas S."/>
            <person name="Han J."/>
            <person name="Lapidus A."/>
            <person name="Cheng J.-F."/>
            <person name="Goodwin L."/>
            <person name="Pitluck S."/>
            <person name="Peters L."/>
            <person name="Mikhailova N."/>
            <person name="Chertkov O."/>
            <person name="Han C."/>
            <person name="Tapia R."/>
            <person name="Land M."/>
            <person name="Hauser L."/>
            <person name="Kyrpides N."/>
            <person name="Ivanova N."/>
            <person name="Pagani I."/>
            <person name="Sieprawska-Lupa M."/>
            <person name="Whitman W."/>
            <person name="Woyke T."/>
        </authorList>
    </citation>
    <scope>NUCLEOTIDE SEQUENCE [LARGE SCALE GENOMIC DNA]</scope>
    <source>
        <strain evidence="6">DSM 5666 / JCM 11834 / Kol 5</strain>
    </source>
</reference>
<keyword evidence="2" id="KW-0067">ATP-binding</keyword>
<dbReference type="GO" id="GO:0005524">
    <property type="term" value="F:ATP binding"/>
    <property type="evidence" value="ECO:0007669"/>
    <property type="project" value="UniProtKB-KW"/>
</dbReference>
<organism evidence="6">
    <name type="scientific">Methanotorris igneus (strain DSM 5666 / JCM 11834 / Kol 5)</name>
    <dbReference type="NCBI Taxonomy" id="880724"/>
    <lineage>
        <taxon>Archaea</taxon>
        <taxon>Methanobacteriati</taxon>
        <taxon>Methanobacteriota</taxon>
        <taxon>Methanomada group</taxon>
        <taxon>Methanococci</taxon>
        <taxon>Methanococcales</taxon>
        <taxon>Methanocaldococcaceae</taxon>
        <taxon>Methanotorris</taxon>
    </lineage>
</organism>
<dbReference type="InterPro" id="IPR027785">
    <property type="entry name" value="UvrD-like_helicase_C"/>
</dbReference>
<dbReference type="CDD" id="cd17933">
    <property type="entry name" value="DEXSc_RecD-like"/>
    <property type="match status" value="1"/>
</dbReference>
<dbReference type="InterPro" id="IPR027417">
    <property type="entry name" value="P-loop_NTPase"/>
</dbReference>
<dbReference type="PANTHER" id="PTHR43788:SF6">
    <property type="entry name" value="DNA HELICASE B"/>
    <property type="match status" value="1"/>
</dbReference>
<protein>
    <submittedName>
        <fullName evidence="5">Exodeoxyribonuclease V</fullName>
        <ecNumber evidence="5">3.1.11.5</ecNumber>
    </submittedName>
</protein>
<dbReference type="Gene3D" id="2.30.30.940">
    <property type="match status" value="1"/>
</dbReference>
<dbReference type="Gene3D" id="3.40.50.300">
    <property type="entry name" value="P-loop containing nucleotide triphosphate hydrolases"/>
    <property type="match status" value="2"/>
</dbReference>